<reference evidence="1 2" key="1">
    <citation type="submission" date="2020-02" db="EMBL/GenBank/DDBJ databases">
        <title>Draft genome sequence of Limisphaera ngatamarikiensis NGM72.4T, a thermophilic Verrucomicrobia grouped in subdivision 3.</title>
        <authorList>
            <person name="Carere C.R."/>
            <person name="Steen J."/>
            <person name="Hugenholtz P."/>
            <person name="Stott M.B."/>
        </authorList>
    </citation>
    <scope>NUCLEOTIDE SEQUENCE [LARGE SCALE GENOMIC DNA]</scope>
    <source>
        <strain evidence="1 2">NGM72.4</strain>
    </source>
</reference>
<accession>A0A6M1RRG1</accession>
<dbReference type="Proteomes" id="UP000477311">
    <property type="component" value="Unassembled WGS sequence"/>
</dbReference>
<name>A0A6M1RRG1_9BACT</name>
<dbReference type="RefSeq" id="WP_165105356.1">
    <property type="nucleotide sequence ID" value="NZ_JAAKYA010000007.1"/>
</dbReference>
<protein>
    <submittedName>
        <fullName evidence="1">Uncharacterized protein</fullName>
    </submittedName>
</protein>
<evidence type="ECO:0000313" key="2">
    <source>
        <dbReference type="Proteomes" id="UP000477311"/>
    </source>
</evidence>
<evidence type="ECO:0000313" key="1">
    <source>
        <dbReference type="EMBL" id="NGO38054.1"/>
    </source>
</evidence>
<proteinExistence type="predicted"/>
<dbReference type="EMBL" id="JAAKYA010000007">
    <property type="protein sequence ID" value="NGO38054.1"/>
    <property type="molecule type" value="Genomic_DNA"/>
</dbReference>
<organism evidence="1 2">
    <name type="scientific">Limisphaera ngatamarikiensis</name>
    <dbReference type="NCBI Taxonomy" id="1324935"/>
    <lineage>
        <taxon>Bacteria</taxon>
        <taxon>Pseudomonadati</taxon>
        <taxon>Verrucomicrobiota</taxon>
        <taxon>Verrucomicrobiia</taxon>
        <taxon>Limisphaerales</taxon>
        <taxon>Limisphaeraceae</taxon>
        <taxon>Limisphaera</taxon>
    </lineage>
</organism>
<keyword evidence="2" id="KW-1185">Reference proteome</keyword>
<gene>
    <name evidence="1" type="ORF">G4L39_01400</name>
</gene>
<sequence>MPSLPVAAANIAFVSFHPADDQPDATAAGAGFTNAPDAGYTRLLRARGHTVTRLVTLDSADANPDFLAALQTNDLVIISRSVPSSHYQQANETAFWNGLSKPVMILGGYVIRGGTGGGSRLGLTTGETMVDTTS</sequence>
<feature type="non-terminal residue" evidence="1">
    <location>
        <position position="134"/>
    </location>
</feature>
<comment type="caution">
    <text evidence="1">The sequence shown here is derived from an EMBL/GenBank/DDBJ whole genome shotgun (WGS) entry which is preliminary data.</text>
</comment>
<dbReference type="AlphaFoldDB" id="A0A6M1RRG1"/>